<keyword evidence="1" id="KW-1133">Transmembrane helix</keyword>
<gene>
    <name evidence="3" type="primary">ND2</name>
</gene>
<dbReference type="CTD" id="4536"/>
<feature type="signal peptide" evidence="2">
    <location>
        <begin position="1"/>
        <end position="19"/>
    </location>
</feature>
<protein>
    <submittedName>
        <fullName evidence="3">NADH dehydrogenase subunit 2</fullName>
    </submittedName>
</protein>
<name>A0A806GMH6_9BILA</name>
<feature type="transmembrane region" description="Helical" evidence="1">
    <location>
        <begin position="133"/>
        <end position="158"/>
    </location>
</feature>
<feature type="transmembrane region" description="Helical" evidence="1">
    <location>
        <begin position="170"/>
        <end position="197"/>
    </location>
</feature>
<feature type="chain" id="PRO_5032331441" evidence="2">
    <location>
        <begin position="20"/>
        <end position="302"/>
    </location>
</feature>
<keyword evidence="3" id="KW-0496">Mitochondrion</keyword>
<feature type="transmembrane region" description="Helical" evidence="1">
    <location>
        <begin position="204"/>
        <end position="225"/>
    </location>
</feature>
<evidence type="ECO:0000256" key="1">
    <source>
        <dbReference type="SAM" id="Phobius"/>
    </source>
</evidence>
<organism evidence="3">
    <name type="scientific">Pomphorhynchus bulbocolli</name>
    <dbReference type="NCBI Taxonomy" id="317556"/>
    <lineage>
        <taxon>Eukaryota</taxon>
        <taxon>Metazoa</taxon>
        <taxon>Spiralia</taxon>
        <taxon>Lophotrochozoa</taxon>
        <taxon>Acanthocephala</taxon>
        <taxon>Palaeacanthocephala</taxon>
        <taxon>Echinorhynchida</taxon>
        <taxon>Pomphorhynchidae</taxon>
        <taxon>Pomphorhynchus</taxon>
    </lineage>
</organism>
<feature type="transmembrane region" description="Helical" evidence="1">
    <location>
        <begin position="23"/>
        <end position="41"/>
    </location>
</feature>
<sequence length="302" mass="32558">MSWSLVSIYFMSLWMGVCASEPFWMWVALEVGLLVVLYLGLVKGSRVGSIYEYFLVQAVGSLTMMMGLVLGSGGVVVAGVCIKVGLFPFLSWVYRVVWGVDSALSILFILGLQKVVPFVLVFKWWPTMGVGSGLMLSCLLLSALTGGFCMLMGGGWVWVMVSSAVFHSSWVIMMCIFGMMSVTTYYVGYMLVLWALASVSGDRLAVGGGGFMGILVLLASLPPYIGFWLKMYSFVVLSTLATVLVSVMAAVSCVMMVGYFRGVLEDGVVVDSSGANTQEPTPYPLPPSLVWGLGVLLMCVSL</sequence>
<reference evidence="3" key="1">
    <citation type="submission" date="2012-03" db="EMBL/GenBank/DDBJ databases">
        <title>The complete mitochondrial genome sequence of Pomphorhynchus bulbocolli (Acanthocephala: Palaeacanthocephala).</title>
        <authorList>
            <person name="Pan T."/>
            <person name="Nie P."/>
        </authorList>
    </citation>
    <scope>NUCLEOTIDE SEQUENCE</scope>
</reference>
<dbReference type="AlphaFoldDB" id="A0A806GMH6"/>
<keyword evidence="1" id="KW-0472">Membrane</keyword>
<feature type="transmembrane region" description="Helical" evidence="1">
    <location>
        <begin position="231"/>
        <end position="257"/>
    </location>
</feature>
<proteinExistence type="predicted"/>
<geneLocation type="mitochondrion" evidence="3"/>
<dbReference type="GeneID" id="70603608"/>
<feature type="transmembrane region" description="Helical" evidence="1">
    <location>
        <begin position="53"/>
        <end position="86"/>
    </location>
</feature>
<accession>A0A806GMH6</accession>
<dbReference type="RefSeq" id="YP_010258324.1">
    <property type="nucleotide sequence ID" value="NC_060483.1"/>
</dbReference>
<evidence type="ECO:0000256" key="2">
    <source>
        <dbReference type="SAM" id="SignalP"/>
    </source>
</evidence>
<evidence type="ECO:0000313" key="3">
    <source>
        <dbReference type="EMBL" id="AFJ54196.1"/>
    </source>
</evidence>
<dbReference type="EMBL" id="JQ824371">
    <property type="protein sequence ID" value="AFJ54196.1"/>
    <property type="molecule type" value="Genomic_DNA"/>
</dbReference>
<keyword evidence="2" id="KW-0732">Signal</keyword>
<keyword evidence="1" id="KW-0812">Transmembrane</keyword>